<dbReference type="InterPro" id="IPR030946">
    <property type="entry name" value="EcfA2"/>
</dbReference>
<dbReference type="InterPro" id="IPR003593">
    <property type="entry name" value="AAA+_ATPase"/>
</dbReference>
<dbReference type="Gene3D" id="3.40.50.300">
    <property type="entry name" value="P-loop containing nucleotide triphosphate hydrolases"/>
    <property type="match status" value="1"/>
</dbReference>
<dbReference type="SUPFAM" id="SSF52540">
    <property type="entry name" value="P-loop containing nucleoside triphosphate hydrolases"/>
    <property type="match status" value="1"/>
</dbReference>
<keyword evidence="7 8" id="KW-0472">Membrane</keyword>
<dbReference type="InterPro" id="IPR017871">
    <property type="entry name" value="ABC_transporter-like_CS"/>
</dbReference>
<keyword evidence="2 8" id="KW-0813">Transport</keyword>
<dbReference type="SMART" id="SM00382">
    <property type="entry name" value="AAA"/>
    <property type="match status" value="1"/>
</dbReference>
<dbReference type="PROSITE" id="PS00211">
    <property type="entry name" value="ABC_TRANSPORTER_1"/>
    <property type="match status" value="1"/>
</dbReference>
<keyword evidence="11" id="KW-1185">Reference proteome</keyword>
<dbReference type="InterPro" id="IPR027417">
    <property type="entry name" value="P-loop_NTPase"/>
</dbReference>
<dbReference type="InterPro" id="IPR050095">
    <property type="entry name" value="ECF_ABC_transporter_ATP-bd"/>
</dbReference>
<dbReference type="Proteomes" id="UP001177120">
    <property type="component" value="Unassembled WGS sequence"/>
</dbReference>
<proteinExistence type="inferred from homology"/>
<evidence type="ECO:0000256" key="6">
    <source>
        <dbReference type="ARBA" id="ARBA00022967"/>
    </source>
</evidence>
<name>A0ABS2WID1_9BACL</name>
<reference evidence="10" key="1">
    <citation type="journal article" date="2024" name="Int. J. Syst. Evol. Microbiol.">
        <title>Polycladomyces zharkentensis sp. nov., a novel thermophilic cellulose- and starch-degrading member of the Bacillota from a geothermal aquifer in Kazakhstan.</title>
        <authorList>
            <person name="Mashzhan A."/>
            <person name="Kistaubayeva A."/>
            <person name="Javier-Lopez R."/>
            <person name="Bissenova U."/>
            <person name="Bissenbay A."/>
            <person name="Birkeland N.K."/>
        </authorList>
    </citation>
    <scope>NUCLEOTIDE SEQUENCE</scope>
    <source>
        <strain evidence="10">ZKZ2T</strain>
    </source>
</reference>
<evidence type="ECO:0000256" key="4">
    <source>
        <dbReference type="ARBA" id="ARBA00022741"/>
    </source>
</evidence>
<dbReference type="RefSeq" id="WP_205494227.1">
    <property type="nucleotide sequence ID" value="NZ_JAFHAP010000007.1"/>
</dbReference>
<accession>A0ABS2WID1</accession>
<evidence type="ECO:0000259" key="9">
    <source>
        <dbReference type="PROSITE" id="PS50893"/>
    </source>
</evidence>
<dbReference type="PANTHER" id="PTHR43553">
    <property type="entry name" value="HEAVY METAL TRANSPORTER"/>
    <property type="match status" value="1"/>
</dbReference>
<evidence type="ECO:0000256" key="3">
    <source>
        <dbReference type="ARBA" id="ARBA00022475"/>
    </source>
</evidence>
<feature type="domain" description="ABC transporter" evidence="9">
    <location>
        <begin position="3"/>
        <end position="244"/>
    </location>
</feature>
<dbReference type="InterPro" id="IPR003439">
    <property type="entry name" value="ABC_transporter-like_ATP-bd"/>
</dbReference>
<evidence type="ECO:0000256" key="2">
    <source>
        <dbReference type="ARBA" id="ARBA00022448"/>
    </source>
</evidence>
<evidence type="ECO:0000256" key="8">
    <source>
        <dbReference type="RuleBase" id="RU365104"/>
    </source>
</evidence>
<comment type="caution">
    <text evidence="10">The sequence shown here is derived from an EMBL/GenBank/DDBJ whole genome shotgun (WGS) entry which is preliminary data.</text>
</comment>
<dbReference type="Pfam" id="PF00005">
    <property type="entry name" value="ABC_tran"/>
    <property type="match status" value="1"/>
</dbReference>
<evidence type="ECO:0000313" key="10">
    <source>
        <dbReference type="EMBL" id="MBN2909302.1"/>
    </source>
</evidence>
<comment type="function">
    <text evidence="8">ATP-binding (A) component of a common energy-coupling factor (ECF) ABC-transporter complex.</text>
</comment>
<keyword evidence="4 8" id="KW-0547">Nucleotide-binding</keyword>
<sequence length="291" mass="32260">MQIDLRGVSFTYGRGTQQEKQALKQLDLHVPAGTLAAVIGPTGSGKSTLVQLIGGLLRPETGTIRVGETEVNERSPSLSSLRRHVGIVFQYPEHQLFADTVENDIAYGPRNRGVPEEEIRDRVRRAMHWVGLPESLSDRSPFQLSGGQMRRVAIAGVLAMFPQVLILDEPTAGLDPAGREALLQQVDRLRRERRMTVLLVSHSMEEVARYAEHIFVLHQGRCVLQGPPADVFADEGRLRGWGLDIPEITALIHRLNRKLAPPLPLDCFTAEVLSRLLANRRGEGASDEPVR</sequence>
<comment type="subunit">
    <text evidence="8">Forms a stable energy-coupling factor (ECF) transporter complex composed of 2 membrane-embedded substrate-binding proteins (S component), 2 ATP-binding proteins (A component) and 2 transmembrane proteins (T component).</text>
</comment>
<dbReference type="CDD" id="cd03225">
    <property type="entry name" value="ABC_cobalt_CbiO_domain1"/>
    <property type="match status" value="1"/>
</dbReference>
<evidence type="ECO:0000256" key="1">
    <source>
        <dbReference type="ARBA" id="ARBA00004202"/>
    </source>
</evidence>
<dbReference type="InterPro" id="IPR015856">
    <property type="entry name" value="ABC_transpr_CbiO/EcfA_su"/>
</dbReference>
<dbReference type="EMBL" id="JAFHAP010000007">
    <property type="protein sequence ID" value="MBN2909302.1"/>
    <property type="molecule type" value="Genomic_DNA"/>
</dbReference>
<keyword evidence="3 8" id="KW-1003">Cell membrane</keyword>
<protein>
    <recommendedName>
        <fullName evidence="8">Energy-coupling factor transporter ATP-binding protein EcfA2</fullName>
        <ecNumber evidence="8">7.-.-.-</ecNumber>
    </recommendedName>
</protein>
<comment type="similarity">
    <text evidence="8">Belongs to the ABC transporter superfamily. Energy-coupling factor EcfA family.</text>
</comment>
<dbReference type="PROSITE" id="PS50893">
    <property type="entry name" value="ABC_TRANSPORTER_2"/>
    <property type="match status" value="1"/>
</dbReference>
<evidence type="ECO:0000256" key="7">
    <source>
        <dbReference type="ARBA" id="ARBA00023136"/>
    </source>
</evidence>
<evidence type="ECO:0000313" key="11">
    <source>
        <dbReference type="Proteomes" id="UP001177120"/>
    </source>
</evidence>
<organism evidence="10 11">
    <name type="scientific">Polycladomyces zharkentensis</name>
    <dbReference type="NCBI Taxonomy" id="2807616"/>
    <lineage>
        <taxon>Bacteria</taxon>
        <taxon>Bacillati</taxon>
        <taxon>Bacillota</taxon>
        <taxon>Bacilli</taxon>
        <taxon>Bacillales</taxon>
        <taxon>Thermoactinomycetaceae</taxon>
        <taxon>Polycladomyces</taxon>
    </lineage>
</organism>
<evidence type="ECO:0000256" key="5">
    <source>
        <dbReference type="ARBA" id="ARBA00022840"/>
    </source>
</evidence>
<gene>
    <name evidence="10" type="ORF">JQC72_07165</name>
</gene>
<dbReference type="PANTHER" id="PTHR43553:SF27">
    <property type="entry name" value="ENERGY-COUPLING FACTOR TRANSPORTER ATP-BINDING PROTEIN ECFA2"/>
    <property type="match status" value="1"/>
</dbReference>
<comment type="subcellular location">
    <subcellularLocation>
        <location evidence="1 8">Cell membrane</location>
        <topology evidence="1 8">Peripheral membrane protein</topology>
    </subcellularLocation>
</comment>
<keyword evidence="5 8" id="KW-0067">ATP-binding</keyword>
<dbReference type="EC" id="7.-.-.-" evidence="8"/>
<keyword evidence="6" id="KW-1278">Translocase</keyword>
<dbReference type="NCBIfam" id="TIGR04521">
    <property type="entry name" value="ECF_ATPase_2"/>
    <property type="match status" value="1"/>
</dbReference>